<dbReference type="SUPFAM" id="SSF52058">
    <property type="entry name" value="L domain-like"/>
    <property type="match status" value="1"/>
</dbReference>
<dbReference type="AlphaFoldDB" id="A0A5J5BBP1"/>
<dbReference type="OrthoDB" id="3794806at2759"/>
<protein>
    <submittedName>
        <fullName evidence="2">Uncharacterized protein</fullName>
    </submittedName>
</protein>
<keyword evidence="3" id="KW-1185">Reference proteome</keyword>
<reference evidence="2 3" key="1">
    <citation type="submission" date="2019-09" db="EMBL/GenBank/DDBJ databases">
        <title>A chromosome-level genome assembly of the Chinese tupelo Nyssa sinensis.</title>
        <authorList>
            <person name="Yang X."/>
            <person name="Kang M."/>
            <person name="Yang Y."/>
            <person name="Xiong H."/>
            <person name="Wang M."/>
            <person name="Zhang Z."/>
            <person name="Wang Z."/>
            <person name="Wu H."/>
            <person name="Ma T."/>
            <person name="Liu J."/>
            <person name="Xi Z."/>
        </authorList>
    </citation>
    <scope>NUCLEOTIDE SEQUENCE [LARGE SCALE GENOMIC DNA]</scope>
    <source>
        <strain evidence="2">J267</strain>
        <tissue evidence="2">Leaf</tissue>
    </source>
</reference>
<dbReference type="PANTHER" id="PTHR33463:SF198">
    <property type="entry name" value="RPP4C3"/>
    <property type="match status" value="1"/>
</dbReference>
<proteinExistence type="predicted"/>
<accession>A0A5J5BBP1</accession>
<dbReference type="EMBL" id="CM018037">
    <property type="protein sequence ID" value="KAA8539272.1"/>
    <property type="molecule type" value="Genomic_DNA"/>
</dbReference>
<evidence type="ECO:0000313" key="2">
    <source>
        <dbReference type="EMBL" id="KAA8539272.1"/>
    </source>
</evidence>
<dbReference type="PANTHER" id="PTHR33463">
    <property type="entry name" value="NB-ARC DOMAIN-CONTAINING PROTEIN-RELATED"/>
    <property type="match status" value="1"/>
</dbReference>
<sequence length="213" mass="24166">MLVDSALLNGEIIESDVVHWMARVEVIEANVQFLLATAGNKRLFGGRLKDANISTDILMSYGMGLTLFKNVDSLNECRFRLHAIVDHLKASSLLLDGVDRESLQMHDIIQDVAISITSKYELRFLVKTGAKLHKWPIIDFEYCTAISLRFKVIHEVLYEFECPFLQILVLECSHLPLKDLETFFQGMRNLKVLHLCGLDIPSLPISIRLLVGL</sequence>
<evidence type="ECO:0000256" key="1">
    <source>
        <dbReference type="ARBA" id="ARBA00022821"/>
    </source>
</evidence>
<evidence type="ECO:0000313" key="3">
    <source>
        <dbReference type="Proteomes" id="UP000325577"/>
    </source>
</evidence>
<keyword evidence="1" id="KW-0611">Plant defense</keyword>
<name>A0A5J5BBP1_9ASTE</name>
<organism evidence="2 3">
    <name type="scientific">Nyssa sinensis</name>
    <dbReference type="NCBI Taxonomy" id="561372"/>
    <lineage>
        <taxon>Eukaryota</taxon>
        <taxon>Viridiplantae</taxon>
        <taxon>Streptophyta</taxon>
        <taxon>Embryophyta</taxon>
        <taxon>Tracheophyta</taxon>
        <taxon>Spermatophyta</taxon>
        <taxon>Magnoliopsida</taxon>
        <taxon>eudicotyledons</taxon>
        <taxon>Gunneridae</taxon>
        <taxon>Pentapetalae</taxon>
        <taxon>asterids</taxon>
        <taxon>Cornales</taxon>
        <taxon>Nyssaceae</taxon>
        <taxon>Nyssa</taxon>
    </lineage>
</organism>
<dbReference type="InterPro" id="IPR050905">
    <property type="entry name" value="Plant_NBS-LRR"/>
</dbReference>
<gene>
    <name evidence="2" type="ORF">F0562_025964</name>
</gene>
<dbReference type="Proteomes" id="UP000325577">
    <property type="component" value="Linkage Group LG14"/>
</dbReference>